<feature type="chain" id="PRO_5017308739" evidence="4">
    <location>
        <begin position="29"/>
        <end position="535"/>
    </location>
</feature>
<dbReference type="GO" id="GO:0015833">
    <property type="term" value="P:peptide transport"/>
    <property type="evidence" value="ECO:0007669"/>
    <property type="project" value="TreeGrafter"/>
</dbReference>
<dbReference type="GO" id="GO:1904680">
    <property type="term" value="F:peptide transmembrane transporter activity"/>
    <property type="evidence" value="ECO:0007669"/>
    <property type="project" value="TreeGrafter"/>
</dbReference>
<dbReference type="EMBL" id="RAQU01000161">
    <property type="protein sequence ID" value="RKK02346.1"/>
    <property type="molecule type" value="Genomic_DNA"/>
</dbReference>
<protein>
    <submittedName>
        <fullName evidence="6">ABC transporter substrate-binding protein</fullName>
    </submittedName>
</protein>
<comment type="caution">
    <text evidence="6">The sequence shown here is derived from an EMBL/GenBank/DDBJ whole genome shotgun (WGS) entry which is preliminary data.</text>
</comment>
<dbReference type="PANTHER" id="PTHR30290:SF38">
    <property type="entry name" value="D,D-DIPEPTIDE-BINDING PERIPLASMIC PROTEIN DDPA-RELATED"/>
    <property type="match status" value="1"/>
</dbReference>
<accession>A0A3A9JFE1</accession>
<dbReference type="InterPro" id="IPR030678">
    <property type="entry name" value="Peptide/Ni-bd"/>
</dbReference>
<feature type="domain" description="Solute-binding protein family 5" evidence="5">
    <location>
        <begin position="76"/>
        <end position="456"/>
    </location>
</feature>
<gene>
    <name evidence="6" type="ORF">D6Z83_20290</name>
    <name evidence="7" type="ORF">EBE87_14605</name>
</gene>
<keyword evidence="8" id="KW-1185">Reference proteome</keyword>
<evidence type="ECO:0000256" key="3">
    <source>
        <dbReference type="ARBA" id="ARBA00022729"/>
    </source>
</evidence>
<dbReference type="InterPro" id="IPR039424">
    <property type="entry name" value="SBP_5"/>
</dbReference>
<evidence type="ECO:0000313" key="8">
    <source>
        <dbReference type="Proteomes" id="UP000274097"/>
    </source>
</evidence>
<dbReference type="SUPFAM" id="SSF53850">
    <property type="entry name" value="Periplasmic binding protein-like II"/>
    <property type="match status" value="1"/>
</dbReference>
<dbReference type="GO" id="GO:0043190">
    <property type="term" value="C:ATP-binding cassette (ABC) transporter complex"/>
    <property type="evidence" value="ECO:0007669"/>
    <property type="project" value="InterPro"/>
</dbReference>
<name>A0A3A9JFE1_9PROT</name>
<dbReference type="InterPro" id="IPR000914">
    <property type="entry name" value="SBP_5_dom"/>
</dbReference>
<reference evidence="6 9" key="1">
    <citation type="submission" date="2018-09" db="EMBL/GenBank/DDBJ databases">
        <title>Roseomonas sp. nov., isolated from feces of Tibetan antelopes in the Qinghai-Tibet plateau, China.</title>
        <authorList>
            <person name="Tian Z."/>
        </authorList>
    </citation>
    <scope>NUCLEOTIDE SEQUENCE [LARGE SCALE GENOMIC DNA]</scope>
    <source>
        <strain evidence="7 8">Z23</strain>
        <strain evidence="6 9">Z24</strain>
    </source>
</reference>
<feature type="signal peptide" evidence="4">
    <location>
        <begin position="1"/>
        <end position="28"/>
    </location>
</feature>
<sequence>MQLRNWLRRTVLASALLAAAGAAAPVIAQPAEKPLRLVINVGLQVLDPIVGTSFVTRNFAYMVFDTLVAMDSKGDIKPQMLEGWQVSDDGLTYTFTLRPGLEWHDGKPVTAEDCVASIKRWGGRDSTGRRLMAATKELRAEGENRFVLQLARPFGGVIDALAKPSVHVPFMMPARIAGSTPPTEAVKEIVGSGPFLFVKDEWVPGEKAIFRRNPRYQPRSEPADGLAGGKVVHIERAEFVNINDPATRAAALQNGEVDYLEYAPLDFLPVLSRDRKLTIAKPGGIAQIMGGLALNHAQPPFNNLKVRQALQMALDQSETVAVHGLPDGMFMPICQSMTMCGTRYSSEAGSEGLRQPSIERAKQMLKESGYRNERVVLLHPADSALINPMAMVVADRMKQIGLNVDQQTLDWATAAQRWLSREPVEKGGWSAVPVVYTGFDLSDPLSNLGIGYNCTGTAPWLYCDEQLTPLLQQFEAEADLGKRRQIMAEINRHALANVNFPLTGQFSSPAVWRSELQGVIDFGFPVLWNIRRAAR</sequence>
<comment type="similarity">
    <text evidence="2">Belongs to the bacterial solute-binding protein 5 family.</text>
</comment>
<dbReference type="InParanoid" id="A0A3A9JFE1"/>
<evidence type="ECO:0000256" key="4">
    <source>
        <dbReference type="SAM" id="SignalP"/>
    </source>
</evidence>
<dbReference type="Gene3D" id="3.90.76.10">
    <property type="entry name" value="Dipeptide-binding Protein, Domain 1"/>
    <property type="match status" value="1"/>
</dbReference>
<evidence type="ECO:0000313" key="6">
    <source>
        <dbReference type="EMBL" id="RKK02346.1"/>
    </source>
</evidence>
<dbReference type="OrthoDB" id="7318145at2"/>
<dbReference type="PANTHER" id="PTHR30290">
    <property type="entry name" value="PERIPLASMIC BINDING COMPONENT OF ABC TRANSPORTER"/>
    <property type="match status" value="1"/>
</dbReference>
<dbReference type="GO" id="GO:0030288">
    <property type="term" value="C:outer membrane-bounded periplasmic space"/>
    <property type="evidence" value="ECO:0007669"/>
    <property type="project" value="UniProtKB-ARBA"/>
</dbReference>
<dbReference type="Gene3D" id="3.10.105.10">
    <property type="entry name" value="Dipeptide-binding Protein, Domain 3"/>
    <property type="match status" value="1"/>
</dbReference>
<dbReference type="RefSeq" id="WP_120640053.1">
    <property type="nucleotide sequence ID" value="NZ_RAQU01000161.1"/>
</dbReference>
<evidence type="ECO:0000256" key="2">
    <source>
        <dbReference type="ARBA" id="ARBA00005695"/>
    </source>
</evidence>
<dbReference type="CDD" id="cd08502">
    <property type="entry name" value="PBP2_NikA_DppA_OppA_like_16"/>
    <property type="match status" value="1"/>
</dbReference>
<dbReference type="Proteomes" id="UP000278036">
    <property type="component" value="Unassembled WGS sequence"/>
</dbReference>
<dbReference type="EMBL" id="RFLX01000010">
    <property type="protein sequence ID" value="RMI20690.1"/>
    <property type="molecule type" value="Genomic_DNA"/>
</dbReference>
<dbReference type="Pfam" id="PF00496">
    <property type="entry name" value="SBP_bac_5"/>
    <property type="match status" value="1"/>
</dbReference>
<dbReference type="AlphaFoldDB" id="A0A3A9JFE1"/>
<keyword evidence="3 4" id="KW-0732">Signal</keyword>
<evidence type="ECO:0000259" key="5">
    <source>
        <dbReference type="Pfam" id="PF00496"/>
    </source>
</evidence>
<dbReference type="Gene3D" id="3.40.190.10">
    <property type="entry name" value="Periplasmic binding protein-like II"/>
    <property type="match status" value="1"/>
</dbReference>
<dbReference type="PIRSF" id="PIRSF002741">
    <property type="entry name" value="MppA"/>
    <property type="match status" value="1"/>
</dbReference>
<organism evidence="6 9">
    <name type="scientific">Teichococcus wenyumeiae</name>
    <dbReference type="NCBI Taxonomy" id="2478470"/>
    <lineage>
        <taxon>Bacteria</taxon>
        <taxon>Pseudomonadati</taxon>
        <taxon>Pseudomonadota</taxon>
        <taxon>Alphaproteobacteria</taxon>
        <taxon>Acetobacterales</taxon>
        <taxon>Roseomonadaceae</taxon>
        <taxon>Roseomonas</taxon>
    </lineage>
</organism>
<proteinExistence type="inferred from homology"/>
<comment type="subcellular location">
    <subcellularLocation>
        <location evidence="1">Periplasm</location>
    </subcellularLocation>
</comment>
<evidence type="ECO:0000256" key="1">
    <source>
        <dbReference type="ARBA" id="ARBA00004418"/>
    </source>
</evidence>
<dbReference type="Proteomes" id="UP000274097">
    <property type="component" value="Unassembled WGS sequence"/>
</dbReference>
<evidence type="ECO:0000313" key="9">
    <source>
        <dbReference type="Proteomes" id="UP000278036"/>
    </source>
</evidence>
<evidence type="ECO:0000313" key="7">
    <source>
        <dbReference type="EMBL" id="RMI20690.1"/>
    </source>
</evidence>